<dbReference type="AlphaFoldDB" id="A0A0C9VGK2"/>
<dbReference type="PANTHER" id="PTHR35871">
    <property type="entry name" value="EXPRESSED PROTEIN"/>
    <property type="match status" value="1"/>
</dbReference>
<gene>
    <name evidence="1" type="ORF">HYDPIDRAFT_90357</name>
</gene>
<dbReference type="Proteomes" id="UP000053820">
    <property type="component" value="Unassembled WGS sequence"/>
</dbReference>
<reference evidence="1 2" key="1">
    <citation type="submission" date="2014-04" db="EMBL/GenBank/DDBJ databases">
        <title>Evolutionary Origins and Diversification of the Mycorrhizal Mutualists.</title>
        <authorList>
            <consortium name="DOE Joint Genome Institute"/>
            <consortium name="Mycorrhizal Genomics Consortium"/>
            <person name="Kohler A."/>
            <person name="Kuo A."/>
            <person name="Nagy L.G."/>
            <person name="Floudas D."/>
            <person name="Copeland A."/>
            <person name="Barry K.W."/>
            <person name="Cichocki N."/>
            <person name="Veneault-Fourrey C."/>
            <person name="LaButti K."/>
            <person name="Lindquist E.A."/>
            <person name="Lipzen A."/>
            <person name="Lundell T."/>
            <person name="Morin E."/>
            <person name="Murat C."/>
            <person name="Riley R."/>
            <person name="Ohm R."/>
            <person name="Sun H."/>
            <person name="Tunlid A."/>
            <person name="Henrissat B."/>
            <person name="Grigoriev I.V."/>
            <person name="Hibbett D.S."/>
            <person name="Martin F."/>
        </authorList>
    </citation>
    <scope>NUCLEOTIDE SEQUENCE [LARGE SCALE GENOMIC DNA]</scope>
    <source>
        <strain evidence="1 2">MD-312</strain>
    </source>
</reference>
<dbReference type="HOGENOM" id="CLU_005726_2_2_1"/>
<sequence length="191" mass="22476">MRSQAYSCIDDESLTADLKLHLQSIGKYVRAQDLVDYLSIPENQEHHRFRKTISLKTAQRWMKKLGYRWKKEPKGQYSDGHEREDVVYYRQNVFLPAWNHYLPRMRRWKKENLNIEDVEELASVAVSGRKVVVWFHDESTFYAHDRRKLQWVHITEGAVPQPKGEGASLMVADFVLADYGWLHSPDGKESA</sequence>
<evidence type="ECO:0000313" key="2">
    <source>
        <dbReference type="Proteomes" id="UP000053820"/>
    </source>
</evidence>
<keyword evidence="2" id="KW-1185">Reference proteome</keyword>
<name>A0A0C9VGK2_9AGAM</name>
<proteinExistence type="predicted"/>
<protein>
    <submittedName>
        <fullName evidence="1">Uncharacterized protein</fullName>
    </submittedName>
</protein>
<dbReference type="OrthoDB" id="6511194at2759"/>
<evidence type="ECO:0000313" key="1">
    <source>
        <dbReference type="EMBL" id="KIJ64674.1"/>
    </source>
</evidence>
<dbReference type="EMBL" id="KN839846">
    <property type="protein sequence ID" value="KIJ64674.1"/>
    <property type="molecule type" value="Genomic_DNA"/>
</dbReference>
<organism evidence="1 2">
    <name type="scientific">Hydnomerulius pinastri MD-312</name>
    <dbReference type="NCBI Taxonomy" id="994086"/>
    <lineage>
        <taxon>Eukaryota</taxon>
        <taxon>Fungi</taxon>
        <taxon>Dikarya</taxon>
        <taxon>Basidiomycota</taxon>
        <taxon>Agaricomycotina</taxon>
        <taxon>Agaricomycetes</taxon>
        <taxon>Agaricomycetidae</taxon>
        <taxon>Boletales</taxon>
        <taxon>Boletales incertae sedis</taxon>
        <taxon>Leucogyrophana</taxon>
    </lineage>
</organism>
<dbReference type="PANTHER" id="PTHR35871:SF1">
    <property type="entry name" value="CXC1-LIKE CYSTEINE CLUSTER ASSOCIATED WITH KDZ TRANSPOSASES DOMAIN-CONTAINING PROTEIN"/>
    <property type="match status" value="1"/>
</dbReference>
<accession>A0A0C9VGK2</accession>